<dbReference type="AlphaFoldDB" id="A0AAV4XEL6"/>
<organism evidence="1 2">
    <name type="scientific">Caerostris extrusa</name>
    <name type="common">Bark spider</name>
    <name type="synonym">Caerostris bankana</name>
    <dbReference type="NCBI Taxonomy" id="172846"/>
    <lineage>
        <taxon>Eukaryota</taxon>
        <taxon>Metazoa</taxon>
        <taxon>Ecdysozoa</taxon>
        <taxon>Arthropoda</taxon>
        <taxon>Chelicerata</taxon>
        <taxon>Arachnida</taxon>
        <taxon>Araneae</taxon>
        <taxon>Araneomorphae</taxon>
        <taxon>Entelegynae</taxon>
        <taxon>Araneoidea</taxon>
        <taxon>Araneidae</taxon>
        <taxon>Caerostris</taxon>
    </lineage>
</organism>
<evidence type="ECO:0000313" key="1">
    <source>
        <dbReference type="EMBL" id="GIY92238.1"/>
    </source>
</evidence>
<sequence length="146" mass="16403">MYAYSNKSQHLIRTNTCYRRSCNGHLLNQPSERVQHGPLKLPYFKNGHEFPANLHHTPPSAHLVQKNFSASTSLIFLLLLQKNTPWAICAPQGWWEGCPETFLEINDVTKSCMSNVGASEMSFCSIVHASKADFNRLSLGPSHATF</sequence>
<comment type="caution">
    <text evidence="1">The sequence shown here is derived from an EMBL/GenBank/DDBJ whole genome shotgun (WGS) entry which is preliminary data.</text>
</comment>
<protein>
    <submittedName>
        <fullName evidence="1">Uncharacterized protein</fullName>
    </submittedName>
</protein>
<reference evidence="1 2" key="1">
    <citation type="submission" date="2021-06" db="EMBL/GenBank/DDBJ databases">
        <title>Caerostris extrusa draft genome.</title>
        <authorList>
            <person name="Kono N."/>
            <person name="Arakawa K."/>
        </authorList>
    </citation>
    <scope>NUCLEOTIDE SEQUENCE [LARGE SCALE GENOMIC DNA]</scope>
</reference>
<name>A0AAV4XEL6_CAEEX</name>
<evidence type="ECO:0000313" key="2">
    <source>
        <dbReference type="Proteomes" id="UP001054945"/>
    </source>
</evidence>
<dbReference type="Proteomes" id="UP001054945">
    <property type="component" value="Unassembled WGS sequence"/>
</dbReference>
<proteinExistence type="predicted"/>
<keyword evidence="2" id="KW-1185">Reference proteome</keyword>
<dbReference type="EMBL" id="BPLR01017514">
    <property type="protein sequence ID" value="GIY92238.1"/>
    <property type="molecule type" value="Genomic_DNA"/>
</dbReference>
<accession>A0AAV4XEL6</accession>
<gene>
    <name evidence="1" type="ORF">CEXT_253801</name>
</gene>